<evidence type="ECO:0000259" key="3">
    <source>
        <dbReference type="Pfam" id="PF00129"/>
    </source>
</evidence>
<dbReference type="eggNOG" id="ENOG502SMNW">
    <property type="taxonomic scope" value="Eukaryota"/>
</dbReference>
<protein>
    <submittedName>
        <fullName evidence="4">Class I histocompatibility antigen, F10 alpha chain</fullName>
    </submittedName>
</protein>
<dbReference type="Gene3D" id="3.30.500.10">
    <property type="entry name" value="MHC class I-like antigen recognition-like"/>
    <property type="match status" value="1"/>
</dbReference>
<dbReference type="Proteomes" id="UP000031443">
    <property type="component" value="Unassembled WGS sequence"/>
</dbReference>
<dbReference type="GO" id="GO:0009897">
    <property type="term" value="C:external side of plasma membrane"/>
    <property type="evidence" value="ECO:0007669"/>
    <property type="project" value="TreeGrafter"/>
</dbReference>
<feature type="compositionally biased region" description="Low complexity" evidence="2">
    <location>
        <begin position="111"/>
        <end position="123"/>
    </location>
</feature>
<feature type="domain" description="MHC class I-like antigen recognition-like" evidence="3">
    <location>
        <begin position="135"/>
        <end position="273"/>
    </location>
</feature>
<evidence type="ECO:0000313" key="5">
    <source>
        <dbReference type="Proteomes" id="UP000031443"/>
    </source>
</evidence>
<evidence type="ECO:0000256" key="1">
    <source>
        <dbReference type="ARBA" id="ARBA00023180"/>
    </source>
</evidence>
<dbReference type="InterPro" id="IPR050208">
    <property type="entry name" value="MHC_class-I_related"/>
</dbReference>
<dbReference type="EMBL" id="KB585327">
    <property type="protein sequence ID" value="EMP25910.1"/>
    <property type="molecule type" value="Genomic_DNA"/>
</dbReference>
<dbReference type="PANTHER" id="PTHR16675:SF67">
    <property type="entry name" value="IG-LIKE DOMAIN-CONTAINING PROTEIN"/>
    <property type="match status" value="1"/>
</dbReference>
<keyword evidence="1" id="KW-0325">Glycoprotein</keyword>
<organism evidence="4 5">
    <name type="scientific">Chelonia mydas</name>
    <name type="common">Green sea-turtle</name>
    <name type="synonym">Chelonia agassizi</name>
    <dbReference type="NCBI Taxonomy" id="8469"/>
    <lineage>
        <taxon>Eukaryota</taxon>
        <taxon>Metazoa</taxon>
        <taxon>Chordata</taxon>
        <taxon>Craniata</taxon>
        <taxon>Vertebrata</taxon>
        <taxon>Euteleostomi</taxon>
        <taxon>Archelosauria</taxon>
        <taxon>Testudinata</taxon>
        <taxon>Testudines</taxon>
        <taxon>Cryptodira</taxon>
        <taxon>Durocryptodira</taxon>
        <taxon>Americhelydia</taxon>
        <taxon>Chelonioidea</taxon>
        <taxon>Cheloniidae</taxon>
        <taxon>Chelonia</taxon>
    </lineage>
</organism>
<dbReference type="AlphaFoldDB" id="M7ASN6"/>
<dbReference type="InterPro" id="IPR011162">
    <property type="entry name" value="MHC_I/II-like_Ag-recog"/>
</dbReference>
<sequence>MMERGHDRDTLECRVKVKELRNAYLKEREANCRSVAVPTSCRYYTELDMILGGDPTSTTETTVDTSVAQGTIESGLNQKEEIVDGDMEGEGDPETEDDFVFTDACSQELFSTQEEASQSQQSEFGKAETGQEAPGRHSLNILVTGVIDEEGTNQYFMIAKLDDVKIAYYSSDTREVRTTQEWVAQAVGSDYLREKTQKFWRYEEGSKGHTRWWMQLHNQTGGFHTEQVHVGCALSGQALVDPRFQYAYDGRDFISFDDQTGTWVAAEQPAFPQKQS</sequence>
<reference evidence="5" key="1">
    <citation type="journal article" date="2013" name="Nat. Genet.">
        <title>The draft genomes of soft-shell turtle and green sea turtle yield insights into the development and evolution of the turtle-specific body plan.</title>
        <authorList>
            <person name="Wang Z."/>
            <person name="Pascual-Anaya J."/>
            <person name="Zadissa A."/>
            <person name="Li W."/>
            <person name="Niimura Y."/>
            <person name="Huang Z."/>
            <person name="Li C."/>
            <person name="White S."/>
            <person name="Xiong Z."/>
            <person name="Fang D."/>
            <person name="Wang B."/>
            <person name="Ming Y."/>
            <person name="Chen Y."/>
            <person name="Zheng Y."/>
            <person name="Kuraku S."/>
            <person name="Pignatelli M."/>
            <person name="Herrero J."/>
            <person name="Beal K."/>
            <person name="Nozawa M."/>
            <person name="Li Q."/>
            <person name="Wang J."/>
            <person name="Zhang H."/>
            <person name="Yu L."/>
            <person name="Shigenobu S."/>
            <person name="Wang J."/>
            <person name="Liu J."/>
            <person name="Flicek P."/>
            <person name="Searle S."/>
            <person name="Wang J."/>
            <person name="Kuratani S."/>
            <person name="Yin Y."/>
            <person name="Aken B."/>
            <person name="Zhang G."/>
            <person name="Irie N."/>
        </authorList>
    </citation>
    <scope>NUCLEOTIDE SEQUENCE [LARGE SCALE GENOMIC DNA]</scope>
</reference>
<gene>
    <name evidence="4" type="ORF">UY3_17009</name>
</gene>
<feature type="region of interest" description="Disordered" evidence="2">
    <location>
        <begin position="111"/>
        <end position="135"/>
    </location>
</feature>
<proteinExistence type="predicted"/>
<dbReference type="InterPro" id="IPR037055">
    <property type="entry name" value="MHC_I-like_Ag-recog_sf"/>
</dbReference>
<dbReference type="Pfam" id="PF00129">
    <property type="entry name" value="MHC_I"/>
    <property type="match status" value="1"/>
</dbReference>
<evidence type="ECO:0000256" key="2">
    <source>
        <dbReference type="SAM" id="MobiDB-lite"/>
    </source>
</evidence>
<evidence type="ECO:0000313" key="4">
    <source>
        <dbReference type="EMBL" id="EMP25910.1"/>
    </source>
</evidence>
<dbReference type="GO" id="GO:0005615">
    <property type="term" value="C:extracellular space"/>
    <property type="evidence" value="ECO:0007669"/>
    <property type="project" value="TreeGrafter"/>
</dbReference>
<keyword evidence="5" id="KW-1185">Reference proteome</keyword>
<name>M7ASN6_CHEMY</name>
<accession>M7ASN6</accession>
<dbReference type="GO" id="GO:0006955">
    <property type="term" value="P:immune response"/>
    <property type="evidence" value="ECO:0007669"/>
    <property type="project" value="TreeGrafter"/>
</dbReference>
<dbReference type="SUPFAM" id="SSF54452">
    <property type="entry name" value="MHC antigen-recognition domain"/>
    <property type="match status" value="1"/>
</dbReference>
<dbReference type="InterPro" id="IPR011161">
    <property type="entry name" value="MHC_I-like_Ag-recog"/>
</dbReference>
<dbReference type="PANTHER" id="PTHR16675">
    <property type="entry name" value="MHC CLASS I-RELATED"/>
    <property type="match status" value="1"/>
</dbReference>